<evidence type="ECO:0000313" key="1">
    <source>
        <dbReference type="EMBL" id="AUN28872.1"/>
    </source>
</evidence>
<evidence type="ECO:0000313" key="2">
    <source>
        <dbReference type="Proteomes" id="UP000234752"/>
    </source>
</evidence>
<dbReference type="AlphaFoldDB" id="A0A2K9N7B8"/>
<dbReference type="EMBL" id="CP025611">
    <property type="protein sequence ID" value="AUN28872.1"/>
    <property type="molecule type" value="Genomic_DNA"/>
</dbReference>
<dbReference type="Pfam" id="PF08811">
    <property type="entry name" value="DUF1800"/>
    <property type="match status" value="1"/>
</dbReference>
<keyword evidence="2" id="KW-1185">Reference proteome</keyword>
<gene>
    <name evidence="1" type="ORF">C0V82_00330</name>
</gene>
<proteinExistence type="predicted"/>
<evidence type="ECO:0008006" key="3">
    <source>
        <dbReference type="Google" id="ProtNLM"/>
    </source>
</evidence>
<dbReference type="KEGG" id="ncb:C0V82_00330"/>
<name>A0A2K9N7B8_9PROT</name>
<dbReference type="InterPro" id="IPR014917">
    <property type="entry name" value="DUF1800"/>
</dbReference>
<reference evidence="1 2" key="1">
    <citation type="submission" date="2017-12" db="EMBL/GenBank/DDBJ databases">
        <title>Genomes of bacteria within cyanobacterial aggregates.</title>
        <authorList>
            <person name="Cai H."/>
        </authorList>
    </citation>
    <scope>NUCLEOTIDE SEQUENCE [LARGE SCALE GENOMIC DNA]</scope>
    <source>
        <strain evidence="1 2">TH16</strain>
    </source>
</reference>
<dbReference type="Proteomes" id="UP000234752">
    <property type="component" value="Chromosome eg_1"/>
</dbReference>
<organism evidence="1 2">
    <name type="scientific">Niveispirillum cyanobacteriorum</name>
    <dbReference type="NCBI Taxonomy" id="1612173"/>
    <lineage>
        <taxon>Bacteria</taxon>
        <taxon>Pseudomonadati</taxon>
        <taxon>Pseudomonadota</taxon>
        <taxon>Alphaproteobacteria</taxon>
        <taxon>Rhodospirillales</taxon>
        <taxon>Azospirillaceae</taxon>
        <taxon>Niveispirillum</taxon>
    </lineage>
</organism>
<accession>A0A2K9N7B8</accession>
<protein>
    <recommendedName>
        <fullName evidence="3">DUF1800 domain-containing protein</fullName>
    </recommendedName>
</protein>
<sequence length="518" mass="56170">MPPPLRQPWPTFAKSQAGRRNVCTVRLLSGWRRPRLPALCPHRPSAGARASRTRMGRTIRRRRHRGTDYPLLSGGLTMVMTTAPGTLAAHALSRFGFGAGPGDLDRVKSDPRGWVESQLTPRPLPAIVADHQGSAPRVADMAAARKAKGEVEEMAKKRGREQYRADIAIRTRLAAGSDAPLQERLVQFWSNHFTVSTQRPVIAPLGLAYENEAIRPHILGNFRDMARAAILHPAMLIYLDNAQSIGPDSKAGQKRDKGLNENLGREALELHLLGVDGGYHQDDVRAMALVLTGWTLDEERGTATFAPRRHQPGEKVLLGQRIPESGIAEAAAAIDMLCAHPATANHVAQRLARHFIADNPPPAAVTALAKAFRDSRGDLAHVTATLVKMDAAWAQPLAKMRSPNDFITATLRASAAEIPDDRIVNAMNLLGQMPFAAPSPAGWPDKAADWTGPDAILRRIDWSLAFGQRVGAKLDARSFIDTALGDLADDGLRQAVARAPSPAEALGLVLSSPAFQRR</sequence>